<dbReference type="SUPFAM" id="SSF52402">
    <property type="entry name" value="Adenine nucleotide alpha hydrolases-like"/>
    <property type="match status" value="1"/>
</dbReference>
<evidence type="ECO:0000256" key="1">
    <source>
        <dbReference type="ARBA" id="ARBA00008791"/>
    </source>
</evidence>
<gene>
    <name evidence="3" type="ORF">Psi01_64210</name>
</gene>
<reference evidence="3 4" key="1">
    <citation type="submission" date="2021-01" db="EMBL/GenBank/DDBJ databases">
        <title>Whole genome shotgun sequence of Planobispora siamensis NBRC 107568.</title>
        <authorList>
            <person name="Komaki H."/>
            <person name="Tamura T."/>
        </authorList>
    </citation>
    <scope>NUCLEOTIDE SEQUENCE [LARGE SCALE GENOMIC DNA]</scope>
    <source>
        <strain evidence="3 4">NBRC 107568</strain>
    </source>
</reference>
<dbReference type="AlphaFoldDB" id="A0A8J3WQH4"/>
<keyword evidence="4" id="KW-1185">Reference proteome</keyword>
<name>A0A8J3WQH4_9ACTN</name>
<dbReference type="Gene3D" id="3.40.50.620">
    <property type="entry name" value="HUPs"/>
    <property type="match status" value="1"/>
</dbReference>
<comment type="caution">
    <text evidence="3">The sequence shown here is derived from an EMBL/GenBank/DDBJ whole genome shotgun (WGS) entry which is preliminary data.</text>
</comment>
<dbReference type="RefSeq" id="WP_275424622.1">
    <property type="nucleotide sequence ID" value="NZ_BOOJ01000057.1"/>
</dbReference>
<dbReference type="EMBL" id="BOOJ01000057">
    <property type="protein sequence ID" value="GIH95791.1"/>
    <property type="molecule type" value="Genomic_DNA"/>
</dbReference>
<dbReference type="InterPro" id="IPR014729">
    <property type="entry name" value="Rossmann-like_a/b/a_fold"/>
</dbReference>
<dbReference type="InterPro" id="IPR006015">
    <property type="entry name" value="Universal_stress_UspA"/>
</dbReference>
<evidence type="ECO:0000259" key="2">
    <source>
        <dbReference type="Pfam" id="PF00582"/>
    </source>
</evidence>
<dbReference type="PANTHER" id="PTHR46553">
    <property type="entry name" value="ADENINE NUCLEOTIDE ALPHA HYDROLASES-LIKE SUPERFAMILY PROTEIN"/>
    <property type="match status" value="1"/>
</dbReference>
<proteinExistence type="inferred from homology"/>
<dbReference type="Proteomes" id="UP000619788">
    <property type="component" value="Unassembled WGS sequence"/>
</dbReference>
<comment type="similarity">
    <text evidence="1">Belongs to the universal stress protein A family.</text>
</comment>
<evidence type="ECO:0000313" key="4">
    <source>
        <dbReference type="Proteomes" id="UP000619788"/>
    </source>
</evidence>
<dbReference type="Pfam" id="PF00582">
    <property type="entry name" value="Usp"/>
    <property type="match status" value="1"/>
</dbReference>
<protein>
    <recommendedName>
        <fullName evidence="2">UspA domain-containing protein</fullName>
    </recommendedName>
</protein>
<dbReference type="PRINTS" id="PR01438">
    <property type="entry name" value="UNVRSLSTRESS"/>
</dbReference>
<dbReference type="InterPro" id="IPR006016">
    <property type="entry name" value="UspA"/>
</dbReference>
<evidence type="ECO:0000313" key="3">
    <source>
        <dbReference type="EMBL" id="GIH95791.1"/>
    </source>
</evidence>
<sequence length="83" mass="8656">MLAAANSSIDVQAGVQVDVRPVVAHGHPAQVLLPYARRADLLVSGSRGHGALSRLTLGSVSTYCAEHARCPVMVVKEHEAVTG</sequence>
<dbReference type="PANTHER" id="PTHR46553:SF3">
    <property type="entry name" value="ADENINE NUCLEOTIDE ALPHA HYDROLASES-LIKE SUPERFAMILY PROTEIN"/>
    <property type="match status" value="1"/>
</dbReference>
<feature type="domain" description="UspA" evidence="2">
    <location>
        <begin position="11"/>
        <end position="76"/>
    </location>
</feature>
<organism evidence="3 4">
    <name type="scientific">Planobispora siamensis</name>
    <dbReference type="NCBI Taxonomy" id="936338"/>
    <lineage>
        <taxon>Bacteria</taxon>
        <taxon>Bacillati</taxon>
        <taxon>Actinomycetota</taxon>
        <taxon>Actinomycetes</taxon>
        <taxon>Streptosporangiales</taxon>
        <taxon>Streptosporangiaceae</taxon>
        <taxon>Planobispora</taxon>
    </lineage>
</organism>
<accession>A0A8J3WQH4</accession>